<sequence length="101" mass="11673">MITDLQKVFDLILQVSVNGRLKPEHMIKGIFVFSDMEFDQASSNSWETDYEAIQRKFKEKGYGDAVPQIVFWNLRHLNSTPGLGHKGDVVPRNRIKYFEGV</sequence>
<dbReference type="InterPro" id="IPR056690">
    <property type="entry name" value="DUF7788"/>
</dbReference>
<protein>
    <recommendedName>
        <fullName evidence="1">DUF7788 domain-containing protein</fullName>
    </recommendedName>
</protein>
<gene>
    <name evidence="2" type="ORF">DVH24_023608</name>
</gene>
<dbReference type="AlphaFoldDB" id="A0A498I568"/>
<reference evidence="2 3" key="1">
    <citation type="submission" date="2018-10" db="EMBL/GenBank/DDBJ databases">
        <title>A high-quality apple genome assembly.</title>
        <authorList>
            <person name="Hu J."/>
        </authorList>
    </citation>
    <scope>NUCLEOTIDE SEQUENCE [LARGE SCALE GENOMIC DNA]</scope>
    <source>
        <strain evidence="3">cv. HFTH1</strain>
        <tissue evidence="2">Young leaf</tissue>
    </source>
</reference>
<evidence type="ECO:0000313" key="2">
    <source>
        <dbReference type="EMBL" id="RXH77334.1"/>
    </source>
</evidence>
<keyword evidence="3" id="KW-1185">Reference proteome</keyword>
<evidence type="ECO:0000313" key="3">
    <source>
        <dbReference type="Proteomes" id="UP000290289"/>
    </source>
</evidence>
<name>A0A498I568_MALDO</name>
<proteinExistence type="predicted"/>
<dbReference type="Pfam" id="PF25043">
    <property type="entry name" value="DUF7788"/>
    <property type="match status" value="1"/>
</dbReference>
<dbReference type="Proteomes" id="UP000290289">
    <property type="component" value="Chromosome 14"/>
</dbReference>
<dbReference type="InterPro" id="IPR011205">
    <property type="entry name" value="UCP015417_vWA"/>
</dbReference>
<comment type="caution">
    <text evidence="2">The sequence shown here is derived from an EMBL/GenBank/DDBJ whole genome shotgun (WGS) entry which is preliminary data.</text>
</comment>
<dbReference type="PANTHER" id="PTHR31373">
    <property type="entry name" value="OS06G0652100 PROTEIN"/>
    <property type="match status" value="1"/>
</dbReference>
<evidence type="ECO:0000259" key="1">
    <source>
        <dbReference type="Pfam" id="PF25043"/>
    </source>
</evidence>
<accession>A0A498I568</accession>
<dbReference type="PANTHER" id="PTHR31373:SF17">
    <property type="entry name" value="OS06G0652100 PROTEIN"/>
    <property type="match status" value="1"/>
</dbReference>
<feature type="domain" description="DUF7788" evidence="1">
    <location>
        <begin position="1"/>
        <end position="82"/>
    </location>
</feature>
<organism evidence="2 3">
    <name type="scientific">Malus domestica</name>
    <name type="common">Apple</name>
    <name type="synonym">Pyrus malus</name>
    <dbReference type="NCBI Taxonomy" id="3750"/>
    <lineage>
        <taxon>Eukaryota</taxon>
        <taxon>Viridiplantae</taxon>
        <taxon>Streptophyta</taxon>
        <taxon>Embryophyta</taxon>
        <taxon>Tracheophyta</taxon>
        <taxon>Spermatophyta</taxon>
        <taxon>Magnoliopsida</taxon>
        <taxon>eudicotyledons</taxon>
        <taxon>Gunneridae</taxon>
        <taxon>Pentapetalae</taxon>
        <taxon>rosids</taxon>
        <taxon>fabids</taxon>
        <taxon>Rosales</taxon>
        <taxon>Rosaceae</taxon>
        <taxon>Amygdaloideae</taxon>
        <taxon>Maleae</taxon>
        <taxon>Malus</taxon>
    </lineage>
</organism>
<dbReference type="EMBL" id="RDQH01000340">
    <property type="protein sequence ID" value="RXH77334.1"/>
    <property type="molecule type" value="Genomic_DNA"/>
</dbReference>